<feature type="compositionally biased region" description="Low complexity" evidence="1">
    <location>
        <begin position="566"/>
        <end position="596"/>
    </location>
</feature>
<feature type="compositionally biased region" description="Acidic residues" evidence="1">
    <location>
        <begin position="299"/>
        <end position="311"/>
    </location>
</feature>
<feature type="compositionally biased region" description="Polar residues" evidence="1">
    <location>
        <begin position="467"/>
        <end position="481"/>
    </location>
</feature>
<feature type="compositionally biased region" description="Low complexity" evidence="1">
    <location>
        <begin position="526"/>
        <end position="554"/>
    </location>
</feature>
<dbReference type="VEuPathDB" id="FungiDB:A1Q1_03814"/>
<evidence type="ECO:0000256" key="1">
    <source>
        <dbReference type="SAM" id="MobiDB-lite"/>
    </source>
</evidence>
<accession>J5QH86</accession>
<dbReference type="RefSeq" id="XP_014177714.1">
    <property type="nucleotide sequence ID" value="XM_014322239.1"/>
</dbReference>
<feature type="region of interest" description="Disordered" evidence="1">
    <location>
        <begin position="265"/>
        <end position="626"/>
    </location>
</feature>
<dbReference type="Proteomes" id="UP000002748">
    <property type="component" value="Unassembled WGS sequence"/>
</dbReference>
<proteinExistence type="predicted"/>
<dbReference type="HOGENOM" id="CLU_408262_0_0_1"/>
<name>J5QH86_TRIAS</name>
<feature type="compositionally biased region" description="Polar residues" evidence="1">
    <location>
        <begin position="49"/>
        <end position="59"/>
    </location>
</feature>
<dbReference type="OrthoDB" id="2596590at2759"/>
<gene>
    <name evidence="2" type="ORF">A1Q1_03814</name>
</gene>
<feature type="compositionally biased region" description="Polar residues" evidence="1">
    <location>
        <begin position="376"/>
        <end position="390"/>
    </location>
</feature>
<feature type="compositionally biased region" description="Polar residues" evidence="1">
    <location>
        <begin position="335"/>
        <end position="364"/>
    </location>
</feature>
<evidence type="ECO:0000313" key="2">
    <source>
        <dbReference type="EMBL" id="EJT47343.1"/>
    </source>
</evidence>
<feature type="compositionally biased region" description="Low complexity" evidence="1">
    <location>
        <begin position="395"/>
        <end position="413"/>
    </location>
</feature>
<feature type="compositionally biased region" description="Low complexity" evidence="1">
    <location>
        <begin position="123"/>
        <end position="135"/>
    </location>
</feature>
<dbReference type="EMBL" id="ALBS01000256">
    <property type="protein sequence ID" value="EJT47343.1"/>
    <property type="molecule type" value="Genomic_DNA"/>
</dbReference>
<feature type="region of interest" description="Disordered" evidence="1">
    <location>
        <begin position="1"/>
        <end position="219"/>
    </location>
</feature>
<feature type="compositionally biased region" description="Polar residues" evidence="1">
    <location>
        <begin position="501"/>
        <end position="514"/>
    </location>
</feature>
<reference evidence="2 3" key="1">
    <citation type="journal article" date="2012" name="Eukaryot. Cell">
        <title>Draft genome sequence of CBS 2479, the standard type strain of Trichosporon asahii.</title>
        <authorList>
            <person name="Yang R.Y."/>
            <person name="Li H.T."/>
            <person name="Zhu H."/>
            <person name="Zhou G.P."/>
            <person name="Wang M."/>
            <person name="Wang L."/>
        </authorList>
    </citation>
    <scope>NUCLEOTIDE SEQUENCE [LARGE SCALE GENOMIC DNA]</scope>
    <source>
        <strain evidence="3">ATCC 90039 / CBS 2479 / JCM 2466 / KCTC 7840 / NCYC 2677 / UAMH 7654</strain>
    </source>
</reference>
<feature type="compositionally biased region" description="Low complexity" evidence="1">
    <location>
        <begin position="93"/>
        <end position="103"/>
    </location>
</feature>
<dbReference type="KEGG" id="tasa:A1Q1_03814"/>
<evidence type="ECO:0000313" key="3">
    <source>
        <dbReference type="Proteomes" id="UP000002748"/>
    </source>
</evidence>
<feature type="compositionally biased region" description="Basic and acidic residues" evidence="1">
    <location>
        <begin position="597"/>
        <end position="615"/>
    </location>
</feature>
<dbReference type="AlphaFoldDB" id="J5QH86"/>
<feature type="compositionally biased region" description="Polar residues" evidence="1">
    <location>
        <begin position="174"/>
        <end position="190"/>
    </location>
</feature>
<sequence length="626" mass="63889">MQTYPDEPRTPQAQTQTHPPPNALPPAFGNSGNAPGAPGTPVRFAATTGAFNLTVSTAATPPPRDLQPGAVSPTAAVTPPSNGTVTTHKLRRPSLLSLVPSTSEGGPDSGVSPAPSAHLKPGSTAPSQATSSTASGLAAPVPTFASSNGPRWGLTAFSAPARVGSAPPIPIEGLTTSTSPIPSRSENGTSPMVEEKWQLRRSSGDGSGQGLGRAPFHGRPIPGSLLATLISESSPLEHEMRSEARLQRFISSHPSAIPLTLTPRQRRMSRMTRGRFPESVDDDDDDGPAPLGARWRDDSDTDSDEMMDEEWPAAPSGSAVNSAFASIMDIDRPGSNGSWPRSDSGKSTPSTNAASSGQKGTPQANRLEPGWKGSRLGQSPGASTLITSFGNVGFAAASSGASGAASGASGASGRDTPLGSPTVEKSELASVGSPNVNSPGMMQYRDPVARAGKRKDRFDPYKRPRASSPSPFQALSPSKSTGVAPVPIPSSPSHAPLVASSLATSSPGYLSLGQSRVKPPHHPYTRPMASRSRAASPALSIGSTSGVLSSSLNGNRTLGGAFIPTGPGASAAVSAAQSQGAAPGSLGSLGLLSLQGEHGDQQEMLRDEMEVRRDSGATASDAMEED</sequence>
<organism evidence="2 3">
    <name type="scientific">Trichosporon asahii var. asahii (strain ATCC 90039 / CBS 2479 / JCM 2466 / KCTC 7840 / NBRC 103889/ NCYC 2677 / UAMH 7654)</name>
    <name type="common">Yeast</name>
    <dbReference type="NCBI Taxonomy" id="1186058"/>
    <lineage>
        <taxon>Eukaryota</taxon>
        <taxon>Fungi</taxon>
        <taxon>Dikarya</taxon>
        <taxon>Basidiomycota</taxon>
        <taxon>Agaricomycotina</taxon>
        <taxon>Tremellomycetes</taxon>
        <taxon>Trichosporonales</taxon>
        <taxon>Trichosporonaceae</taxon>
        <taxon>Trichosporon</taxon>
    </lineage>
</organism>
<protein>
    <submittedName>
        <fullName evidence="2">Uncharacterized protein</fullName>
    </submittedName>
</protein>
<dbReference type="GeneID" id="25987327"/>
<comment type="caution">
    <text evidence="2">The sequence shown here is derived from an EMBL/GenBank/DDBJ whole genome shotgun (WGS) entry which is preliminary data.</text>
</comment>